<evidence type="ECO:0000256" key="2">
    <source>
        <dbReference type="SAM" id="Phobius"/>
    </source>
</evidence>
<protein>
    <submittedName>
        <fullName evidence="3">Uncharacterized protein</fullName>
    </submittedName>
</protein>
<keyword evidence="4" id="KW-1185">Reference proteome</keyword>
<comment type="caution">
    <text evidence="3">The sequence shown here is derived from an EMBL/GenBank/DDBJ whole genome shotgun (WGS) entry which is preliminary data.</text>
</comment>
<name>A0A024GKS5_9STRA</name>
<dbReference type="AlphaFoldDB" id="A0A024GKS5"/>
<proteinExistence type="predicted"/>
<accession>A0A024GKS5</accession>
<feature type="transmembrane region" description="Helical" evidence="2">
    <location>
        <begin position="69"/>
        <end position="91"/>
    </location>
</feature>
<evidence type="ECO:0000313" key="3">
    <source>
        <dbReference type="EMBL" id="CCI47334.1"/>
    </source>
</evidence>
<keyword evidence="2" id="KW-0472">Membrane</keyword>
<organism evidence="3 4">
    <name type="scientific">Albugo candida</name>
    <dbReference type="NCBI Taxonomy" id="65357"/>
    <lineage>
        <taxon>Eukaryota</taxon>
        <taxon>Sar</taxon>
        <taxon>Stramenopiles</taxon>
        <taxon>Oomycota</taxon>
        <taxon>Peronosporomycetes</taxon>
        <taxon>Albuginales</taxon>
        <taxon>Albuginaceae</taxon>
        <taxon>Albugo</taxon>
    </lineage>
</organism>
<dbReference type="Proteomes" id="UP000053237">
    <property type="component" value="Unassembled WGS sequence"/>
</dbReference>
<gene>
    <name evidence="3" type="ORF">BN9_083410</name>
</gene>
<feature type="compositionally biased region" description="Basic and acidic residues" evidence="1">
    <location>
        <begin position="52"/>
        <end position="61"/>
    </location>
</feature>
<evidence type="ECO:0000313" key="4">
    <source>
        <dbReference type="Proteomes" id="UP000053237"/>
    </source>
</evidence>
<reference evidence="3 4" key="1">
    <citation type="submission" date="2012-05" db="EMBL/GenBank/DDBJ databases">
        <title>Recombination and specialization in a pathogen metapopulation.</title>
        <authorList>
            <person name="Gardiner A."/>
            <person name="Kemen E."/>
            <person name="Schultz-Larsen T."/>
            <person name="MacLean D."/>
            <person name="Van Oosterhout C."/>
            <person name="Jones J.D.G."/>
        </authorList>
    </citation>
    <scope>NUCLEOTIDE SEQUENCE [LARGE SCALE GENOMIC DNA]</scope>
    <source>
        <strain evidence="3 4">Ac Nc2</strain>
    </source>
</reference>
<dbReference type="EMBL" id="CAIX01000165">
    <property type="protein sequence ID" value="CCI47334.1"/>
    <property type="molecule type" value="Genomic_DNA"/>
</dbReference>
<feature type="compositionally biased region" description="Low complexity" evidence="1">
    <location>
        <begin position="36"/>
        <end position="48"/>
    </location>
</feature>
<dbReference type="InParanoid" id="A0A024GKS5"/>
<keyword evidence="2" id="KW-1133">Transmembrane helix</keyword>
<sequence>MASSALYKNCAVMYEGKMQNLAERAEHFVNICKQGGYDDSASGSTDGSGEAGSKKDRTEPVVKDEKSKAAFHSFSAACIAALCLIHFNRLFFSVIKCFLRKCVQCSPLVFL</sequence>
<keyword evidence="2" id="KW-0812">Transmembrane</keyword>
<evidence type="ECO:0000256" key="1">
    <source>
        <dbReference type="SAM" id="MobiDB-lite"/>
    </source>
</evidence>
<feature type="region of interest" description="Disordered" evidence="1">
    <location>
        <begin position="36"/>
        <end position="61"/>
    </location>
</feature>